<dbReference type="Gene3D" id="3.30.530.20">
    <property type="match status" value="1"/>
</dbReference>
<protein>
    <submittedName>
        <fullName evidence="2">Polyketide cyclase / dehydrase and lipid transport</fullName>
    </submittedName>
</protein>
<sequence length="181" mass="20393">MKKILLFIGGLLVLVIGFFLIAGLFISKEYHFERTISIHAPQAVVWENVSKFANHEKWSPWKDHDPNMKVKIDGQDGTVGAVYSWEGNKEVGSGSQTMKVLTPQSRVETLLLFKEPQESEANAFIALKPQGPNTTDVTWGFDSEFPYPFNAVFKLCMDMDAMMDQDFSKGLQKLKTLSEGK</sequence>
<keyword evidence="1" id="KW-0812">Transmembrane</keyword>
<dbReference type="EMBL" id="FNGS01000006">
    <property type="protein sequence ID" value="SDM47261.1"/>
    <property type="molecule type" value="Genomic_DNA"/>
</dbReference>
<evidence type="ECO:0000256" key="1">
    <source>
        <dbReference type="SAM" id="Phobius"/>
    </source>
</evidence>
<evidence type="ECO:0000313" key="2">
    <source>
        <dbReference type="EMBL" id="SDM47261.1"/>
    </source>
</evidence>
<accession>A0A1G9THQ5</accession>
<dbReference type="CDD" id="cd07818">
    <property type="entry name" value="SRPBCC_1"/>
    <property type="match status" value="1"/>
</dbReference>
<reference evidence="2 3" key="1">
    <citation type="submission" date="2016-10" db="EMBL/GenBank/DDBJ databases">
        <authorList>
            <person name="de Groot N.N."/>
        </authorList>
    </citation>
    <scope>NUCLEOTIDE SEQUENCE [LARGE SCALE GENOMIC DNA]</scope>
    <source>
        <strain evidence="2 3">DSM 21668</strain>
    </source>
</reference>
<dbReference type="RefSeq" id="WP_093205267.1">
    <property type="nucleotide sequence ID" value="NZ_FNGS01000006.1"/>
</dbReference>
<keyword evidence="3" id="KW-1185">Reference proteome</keyword>
<dbReference type="OrthoDB" id="9807923at2"/>
<dbReference type="InterPro" id="IPR019587">
    <property type="entry name" value="Polyketide_cyclase/dehydratase"/>
</dbReference>
<organism evidence="2 3">
    <name type="scientific">Siphonobacter aquaeclarae</name>
    <dbReference type="NCBI Taxonomy" id="563176"/>
    <lineage>
        <taxon>Bacteria</taxon>
        <taxon>Pseudomonadati</taxon>
        <taxon>Bacteroidota</taxon>
        <taxon>Cytophagia</taxon>
        <taxon>Cytophagales</taxon>
        <taxon>Cytophagaceae</taxon>
        <taxon>Siphonobacter</taxon>
    </lineage>
</organism>
<dbReference type="Proteomes" id="UP000198901">
    <property type="component" value="Unassembled WGS sequence"/>
</dbReference>
<evidence type="ECO:0000313" key="3">
    <source>
        <dbReference type="Proteomes" id="UP000198901"/>
    </source>
</evidence>
<dbReference type="Pfam" id="PF10604">
    <property type="entry name" value="Polyketide_cyc2"/>
    <property type="match status" value="1"/>
</dbReference>
<keyword evidence="1" id="KW-0472">Membrane</keyword>
<proteinExistence type="predicted"/>
<dbReference type="AlphaFoldDB" id="A0A1G9THQ5"/>
<keyword evidence="1" id="KW-1133">Transmembrane helix</keyword>
<dbReference type="SUPFAM" id="SSF55961">
    <property type="entry name" value="Bet v1-like"/>
    <property type="match status" value="1"/>
</dbReference>
<dbReference type="STRING" id="563176.SAMN04488090_3568"/>
<feature type="transmembrane region" description="Helical" evidence="1">
    <location>
        <begin position="6"/>
        <end position="26"/>
    </location>
</feature>
<name>A0A1G9THQ5_9BACT</name>
<gene>
    <name evidence="2" type="ORF">SAMN04488090_3568</name>
</gene>
<dbReference type="InterPro" id="IPR023393">
    <property type="entry name" value="START-like_dom_sf"/>
</dbReference>